<keyword evidence="4" id="KW-1185">Reference proteome</keyword>
<comment type="pathway">
    <text evidence="1">Siderophore biosynthesis.</text>
</comment>
<gene>
    <name evidence="3" type="ORF">SAMN05421630_104219</name>
</gene>
<dbReference type="GO" id="GO:0019290">
    <property type="term" value="P:siderophore biosynthetic process"/>
    <property type="evidence" value="ECO:0007669"/>
    <property type="project" value="InterPro"/>
</dbReference>
<dbReference type="STRING" id="530584.SAMN05421630_104219"/>
<dbReference type="RefSeq" id="WP_091803878.1">
    <property type="nucleotide sequence ID" value="NZ_CP016353.1"/>
</dbReference>
<dbReference type="OrthoDB" id="495728at2"/>
<proteinExistence type="inferred from homology"/>
<name>A0A222W1D8_9PSEU</name>
<evidence type="ECO:0000256" key="1">
    <source>
        <dbReference type="ARBA" id="ARBA00004924"/>
    </source>
</evidence>
<dbReference type="Gene3D" id="1.10.510.40">
    <property type="match status" value="1"/>
</dbReference>
<dbReference type="Pfam" id="PF06276">
    <property type="entry name" value="FhuF"/>
    <property type="match status" value="1"/>
</dbReference>
<dbReference type="Proteomes" id="UP000199494">
    <property type="component" value="Unassembled WGS sequence"/>
</dbReference>
<sequence length="556" mass="62600">MTANTTETTDALVRQALASPHLSTVRRRIFRQLLESLLYENAVRTTDDSTIVGKAGVRYTFTAKRRYGFARVAVENLLRDGEEPTSIALFLSEIADCLDARADHLTRFTRELDETLVKDTVARHQRAESLIGTGFDALEGLITDGHRYHPAYKSRVGFDIADNLAYGPEFRNPVRPLWIAVRDELAETSRSAKPDFSAPQGIEPPEDYVALPVHPWQWREHVVTTYAEWLHDDRMVVLGEDSDRFLPQQSIRTLACLDSPRRPNLKLAMSLVNTSTSRVLAPHTVHNAPLISNWLRGIRDSDPFLRDESRPLLLGEFVGTSVSQHGNPGTYGTLACIWRESLPPLLDPGEEAVPFTGLTARDVDGTPLIEPWVSRHGLVPWLRQLIDVAVLPVVHLLTRHGVALEAHAQNMVLLHSQGMPTRVALRDFHDGIRFSRAHLADPARCPVLRATPGHHENRNSFVETDDPLLVADFVLDAFFFINMGELAIFLSAAYDLPERHFWALVREVVKQHEQRFGPPAFDIFTPEIAVEKLTTRRLLPDTELRLHRVPNPLADA</sequence>
<dbReference type="Gene3D" id="6.10.250.3370">
    <property type="match status" value="1"/>
</dbReference>
<organism evidence="3 4">
    <name type="scientific">Prauserella marina</name>
    <dbReference type="NCBI Taxonomy" id="530584"/>
    <lineage>
        <taxon>Bacteria</taxon>
        <taxon>Bacillati</taxon>
        <taxon>Actinomycetota</taxon>
        <taxon>Actinomycetes</taxon>
        <taxon>Pseudonocardiales</taxon>
        <taxon>Pseudonocardiaceae</taxon>
        <taxon>Prauserella</taxon>
    </lineage>
</organism>
<reference evidence="3 4" key="1">
    <citation type="submission" date="2016-10" db="EMBL/GenBank/DDBJ databases">
        <authorList>
            <person name="de Groot N.N."/>
        </authorList>
    </citation>
    <scope>NUCLEOTIDE SEQUENCE [LARGE SCALE GENOMIC DNA]</scope>
    <source>
        <strain evidence="3 4">CGMCC 4.5506</strain>
    </source>
</reference>
<dbReference type="Gene3D" id="3.30.310.280">
    <property type="match status" value="1"/>
</dbReference>
<dbReference type="GO" id="GO:0016881">
    <property type="term" value="F:acid-amino acid ligase activity"/>
    <property type="evidence" value="ECO:0007669"/>
    <property type="project" value="UniProtKB-ARBA"/>
</dbReference>
<dbReference type="PANTHER" id="PTHR34384:SF6">
    <property type="entry name" value="STAPHYLOFERRIN B SYNTHASE"/>
    <property type="match status" value="1"/>
</dbReference>
<dbReference type="Pfam" id="PF04183">
    <property type="entry name" value="IucA_IucC"/>
    <property type="match status" value="1"/>
</dbReference>
<dbReference type="AlphaFoldDB" id="A0A222W1D8"/>
<accession>A0A222W1D8</accession>
<dbReference type="InterPro" id="IPR037455">
    <property type="entry name" value="LucA/IucC-like"/>
</dbReference>
<dbReference type="PANTHER" id="PTHR34384">
    <property type="entry name" value="L-2,3-DIAMINOPROPANOATE--CITRATE LIGASE"/>
    <property type="match status" value="1"/>
</dbReference>
<dbReference type="KEGG" id="pmad:BAY61_28590"/>
<comment type="similarity">
    <text evidence="2">Belongs to the IucA/IucC family.</text>
</comment>
<dbReference type="EMBL" id="FMZE01000004">
    <property type="protein sequence ID" value="SDC87059.1"/>
    <property type="molecule type" value="Genomic_DNA"/>
</dbReference>
<evidence type="ECO:0000313" key="3">
    <source>
        <dbReference type="EMBL" id="SDC87059.1"/>
    </source>
</evidence>
<dbReference type="InterPro" id="IPR007310">
    <property type="entry name" value="Aerobactin_biosyn_IucA/IucC_N"/>
</dbReference>
<protein>
    <submittedName>
        <fullName evidence="3">Siderophore synthetase component</fullName>
    </submittedName>
</protein>
<evidence type="ECO:0000313" key="4">
    <source>
        <dbReference type="Proteomes" id="UP000199494"/>
    </source>
</evidence>
<evidence type="ECO:0000256" key="2">
    <source>
        <dbReference type="ARBA" id="ARBA00007832"/>
    </source>
</evidence>
<dbReference type="InterPro" id="IPR022770">
    <property type="entry name" value="IucA/IucC-like_C"/>
</dbReference>